<dbReference type="GO" id="GO:0016052">
    <property type="term" value="P:carbohydrate catabolic process"/>
    <property type="evidence" value="ECO:0007669"/>
    <property type="project" value="TreeGrafter"/>
</dbReference>
<dbReference type="HOGENOM" id="CLU_044973_8_2_9"/>
<accession>H1CZM3</accession>
<evidence type="ECO:0000313" key="5">
    <source>
        <dbReference type="Proteomes" id="UP000003277"/>
    </source>
</evidence>
<comment type="caution">
    <text evidence="4">The sequence shown here is derived from an EMBL/GenBank/DDBJ whole genome shotgun (WGS) entry which is preliminary data.</text>
</comment>
<dbReference type="eggNOG" id="COG3757">
    <property type="taxonomic scope" value="Bacteria"/>
</dbReference>
<dbReference type="Gene3D" id="3.20.20.80">
    <property type="entry name" value="Glycosidases"/>
    <property type="match status" value="1"/>
</dbReference>
<evidence type="ECO:0000256" key="3">
    <source>
        <dbReference type="ARBA" id="ARBA00023295"/>
    </source>
</evidence>
<evidence type="ECO:0008006" key="6">
    <source>
        <dbReference type="Google" id="ProtNLM"/>
    </source>
</evidence>
<evidence type="ECO:0000256" key="1">
    <source>
        <dbReference type="ARBA" id="ARBA00010646"/>
    </source>
</evidence>
<dbReference type="PANTHER" id="PTHR34135">
    <property type="entry name" value="LYSOZYME"/>
    <property type="match status" value="1"/>
</dbReference>
<sequence length="200" mass="22491">MTQLGIDVSEHNGEIDWKKVSEEGIRFAIIRAGYGSAYLDSRFYENVNGAHDAGLKLGVYHFGYARHGGELEVERNFLLSILKDCGLLPKHLPLGVFWDVEEDSYRGREFPRPGVINRMCHAFCEGTVDAGYRAGIYASASWLQSCIKAAEFGGHTLWAAQWWKECTVKEAGIWQFTDHLEVAGQIFDGNRILEKTDGDE</sequence>
<dbReference type="GO" id="GO:0016998">
    <property type="term" value="P:cell wall macromolecule catabolic process"/>
    <property type="evidence" value="ECO:0007669"/>
    <property type="project" value="InterPro"/>
</dbReference>
<dbReference type="RefSeq" id="WP_008859315.1">
    <property type="nucleotide sequence ID" value="NZ_JH591187.1"/>
</dbReference>
<dbReference type="InterPro" id="IPR002053">
    <property type="entry name" value="Glyco_hydro_25"/>
</dbReference>
<dbReference type="PANTHER" id="PTHR34135:SF2">
    <property type="entry name" value="LYSOZYME"/>
    <property type="match status" value="1"/>
</dbReference>
<dbReference type="EMBL" id="ADLT01000018">
    <property type="protein sequence ID" value="EHO63221.1"/>
    <property type="molecule type" value="Genomic_DNA"/>
</dbReference>
<dbReference type="GO" id="GO:0003796">
    <property type="term" value="F:lysozyme activity"/>
    <property type="evidence" value="ECO:0007669"/>
    <property type="project" value="InterPro"/>
</dbReference>
<dbReference type="SUPFAM" id="SSF51445">
    <property type="entry name" value="(Trans)glycosidases"/>
    <property type="match status" value="1"/>
</dbReference>
<dbReference type="PROSITE" id="PS51904">
    <property type="entry name" value="GLYCOSYL_HYDROL_F25_2"/>
    <property type="match status" value="1"/>
</dbReference>
<dbReference type="Pfam" id="PF01183">
    <property type="entry name" value="Glyco_hydro_25"/>
    <property type="match status" value="1"/>
</dbReference>
<dbReference type="InterPro" id="IPR017853">
    <property type="entry name" value="GH"/>
</dbReference>
<proteinExistence type="inferred from homology"/>
<dbReference type="PATRIC" id="fig|742743.3.peg.820"/>
<organism evidence="4 5">
    <name type="scientific">Dialister succinatiphilus YIT 11850</name>
    <dbReference type="NCBI Taxonomy" id="742743"/>
    <lineage>
        <taxon>Bacteria</taxon>
        <taxon>Bacillati</taxon>
        <taxon>Bacillota</taxon>
        <taxon>Negativicutes</taxon>
        <taxon>Veillonellales</taxon>
        <taxon>Veillonellaceae</taxon>
        <taxon>Dialister</taxon>
    </lineage>
</organism>
<keyword evidence="2" id="KW-0378">Hydrolase</keyword>
<evidence type="ECO:0000256" key="2">
    <source>
        <dbReference type="ARBA" id="ARBA00022801"/>
    </source>
</evidence>
<evidence type="ECO:0000313" key="4">
    <source>
        <dbReference type="EMBL" id="EHO63221.1"/>
    </source>
</evidence>
<dbReference type="OrthoDB" id="9802228at2"/>
<protein>
    <recommendedName>
        <fullName evidence="6">Lysozyme</fullName>
    </recommendedName>
</protein>
<gene>
    <name evidence="4" type="ORF">HMPREF9453_00811</name>
</gene>
<dbReference type="STRING" id="742743.HMPREF9453_00811"/>
<dbReference type="GO" id="GO:0009253">
    <property type="term" value="P:peptidoglycan catabolic process"/>
    <property type="evidence" value="ECO:0007669"/>
    <property type="project" value="InterPro"/>
</dbReference>
<comment type="similarity">
    <text evidence="1">Belongs to the glycosyl hydrolase 25 family.</text>
</comment>
<keyword evidence="5" id="KW-1185">Reference proteome</keyword>
<reference evidence="4 5" key="1">
    <citation type="submission" date="2011-11" db="EMBL/GenBank/DDBJ databases">
        <title>The Genome Sequence of Dialister succinatiphilus YIT 11850.</title>
        <authorList>
            <consortium name="The Broad Institute Genome Sequencing Platform"/>
            <person name="Earl A."/>
            <person name="Ward D."/>
            <person name="Feldgarden M."/>
            <person name="Gevers D."/>
            <person name="Morotomi M."/>
            <person name="Young S.K."/>
            <person name="Zeng Q."/>
            <person name="Gargeya S."/>
            <person name="Fitzgerald M."/>
            <person name="Haas B."/>
            <person name="Abouelleil A."/>
            <person name="Alvarado L."/>
            <person name="Arachchi H.M."/>
            <person name="Berlin A."/>
            <person name="Brown A."/>
            <person name="Chapman S.B."/>
            <person name="Dunbar C."/>
            <person name="Gearin G."/>
            <person name="Goldberg J."/>
            <person name="Griggs A."/>
            <person name="Gujja S."/>
            <person name="Heiman D."/>
            <person name="Howarth C."/>
            <person name="Lui A."/>
            <person name="MacDonald P.J.P."/>
            <person name="Montmayeur A."/>
            <person name="Murphy C."/>
            <person name="Neiman D."/>
            <person name="Pearson M."/>
            <person name="Priest M."/>
            <person name="Roberts A."/>
            <person name="Saif S."/>
            <person name="Shea T."/>
            <person name="Sisk P."/>
            <person name="Stolte C."/>
            <person name="Sykes S."/>
            <person name="Wortman J."/>
            <person name="Nusbaum C."/>
            <person name="Birren B."/>
        </authorList>
    </citation>
    <scope>NUCLEOTIDE SEQUENCE [LARGE SCALE GENOMIC DNA]</scope>
    <source>
        <strain evidence="4 5">YIT 11850</strain>
    </source>
</reference>
<name>H1CZM3_9FIRM</name>
<dbReference type="Proteomes" id="UP000003277">
    <property type="component" value="Unassembled WGS sequence"/>
</dbReference>
<keyword evidence="3" id="KW-0326">Glycosidase</keyword>
<dbReference type="SMART" id="SM00641">
    <property type="entry name" value="Glyco_25"/>
    <property type="match status" value="1"/>
</dbReference>
<dbReference type="InterPro" id="IPR018077">
    <property type="entry name" value="Glyco_hydro_fam25_subgr"/>
</dbReference>
<dbReference type="AlphaFoldDB" id="H1CZM3"/>